<organism evidence="3 4">
    <name type="scientific">Fulvivirga sedimenti</name>
    <dbReference type="NCBI Taxonomy" id="2879465"/>
    <lineage>
        <taxon>Bacteria</taxon>
        <taxon>Pseudomonadati</taxon>
        <taxon>Bacteroidota</taxon>
        <taxon>Cytophagia</taxon>
        <taxon>Cytophagales</taxon>
        <taxon>Fulvivirgaceae</taxon>
        <taxon>Fulvivirga</taxon>
    </lineage>
</organism>
<name>A0A9X1HXK2_9BACT</name>
<comment type="caution">
    <text evidence="3">The sequence shown here is derived from an EMBL/GenBank/DDBJ whole genome shotgun (WGS) entry which is preliminary data.</text>
</comment>
<feature type="transmembrane region" description="Helical" evidence="1">
    <location>
        <begin position="130"/>
        <end position="150"/>
    </location>
</feature>
<dbReference type="InterPro" id="IPR032816">
    <property type="entry name" value="VTT_dom"/>
</dbReference>
<accession>A0A9X1HXK2</accession>
<evidence type="ECO:0000313" key="4">
    <source>
        <dbReference type="Proteomes" id="UP001139409"/>
    </source>
</evidence>
<feature type="transmembrane region" description="Helical" evidence="1">
    <location>
        <begin position="81"/>
        <end position="102"/>
    </location>
</feature>
<keyword evidence="1" id="KW-1133">Transmembrane helix</keyword>
<reference evidence="3" key="1">
    <citation type="submission" date="2021-09" db="EMBL/GenBank/DDBJ databases">
        <title>Fulvivirga sp. isolated from coastal sediment.</title>
        <authorList>
            <person name="Yu H."/>
        </authorList>
    </citation>
    <scope>NUCLEOTIDE SEQUENCE</scope>
    <source>
        <strain evidence="3">1062</strain>
    </source>
</reference>
<sequence length="187" mass="21840">MNRRSKFLLKNLLKGLFWLAVIVIIYELLQRYTEVDEFINYLGNWPILIYSVFILSEIIFGIIPPELFMIWSLNNGLFDSYVLNVMLLATISYLAGILGYHIGKYLLEFKWTQTFMQKNVRRYKNLLNKYGGFLIFVGAVTPVPFSAICMLMGGTQYPFSRFLLISLARFGRFAAYAWVIWQTNKPV</sequence>
<evidence type="ECO:0000256" key="1">
    <source>
        <dbReference type="SAM" id="Phobius"/>
    </source>
</evidence>
<keyword evidence="1" id="KW-0472">Membrane</keyword>
<dbReference type="PANTHER" id="PTHR42709:SF11">
    <property type="entry name" value="DEDA FAMILY PROTEIN"/>
    <property type="match status" value="1"/>
</dbReference>
<dbReference type="Proteomes" id="UP001139409">
    <property type="component" value="Unassembled WGS sequence"/>
</dbReference>
<feature type="transmembrane region" description="Helical" evidence="1">
    <location>
        <begin position="162"/>
        <end position="181"/>
    </location>
</feature>
<dbReference type="EMBL" id="JAIXNE010000005">
    <property type="protein sequence ID" value="MCA6078299.1"/>
    <property type="molecule type" value="Genomic_DNA"/>
</dbReference>
<dbReference type="PANTHER" id="PTHR42709">
    <property type="entry name" value="ALKALINE PHOSPHATASE LIKE PROTEIN"/>
    <property type="match status" value="1"/>
</dbReference>
<evidence type="ECO:0000259" key="2">
    <source>
        <dbReference type="Pfam" id="PF09335"/>
    </source>
</evidence>
<keyword evidence="1" id="KW-0812">Transmembrane</keyword>
<dbReference type="GO" id="GO:0005886">
    <property type="term" value="C:plasma membrane"/>
    <property type="evidence" value="ECO:0007669"/>
    <property type="project" value="TreeGrafter"/>
</dbReference>
<feature type="domain" description="VTT" evidence="2">
    <location>
        <begin position="72"/>
        <end position="177"/>
    </location>
</feature>
<feature type="transmembrane region" description="Helical" evidence="1">
    <location>
        <begin position="12"/>
        <end position="29"/>
    </location>
</feature>
<dbReference type="InterPro" id="IPR051311">
    <property type="entry name" value="DedA_domain"/>
</dbReference>
<keyword evidence="4" id="KW-1185">Reference proteome</keyword>
<proteinExistence type="predicted"/>
<dbReference type="AlphaFoldDB" id="A0A9X1HXK2"/>
<dbReference type="RefSeq" id="WP_225699153.1">
    <property type="nucleotide sequence ID" value="NZ_JAIXNE010000005.1"/>
</dbReference>
<evidence type="ECO:0000313" key="3">
    <source>
        <dbReference type="EMBL" id="MCA6078299.1"/>
    </source>
</evidence>
<feature type="transmembrane region" description="Helical" evidence="1">
    <location>
        <begin position="49"/>
        <end position="69"/>
    </location>
</feature>
<protein>
    <submittedName>
        <fullName evidence="3">VTT domain-containing protein</fullName>
    </submittedName>
</protein>
<dbReference type="Pfam" id="PF09335">
    <property type="entry name" value="VTT_dom"/>
    <property type="match status" value="1"/>
</dbReference>
<gene>
    <name evidence="3" type="ORF">LDX50_25730</name>
</gene>